<sequence length="30" mass="3704">MNCLISRIFAHNSKVKRDFMRHFEHFVNLI</sequence>
<gene>
    <name evidence="1" type="ORF">ECXG_00686</name>
</gene>
<evidence type="ECO:0000313" key="1">
    <source>
        <dbReference type="EMBL" id="OSK93853.1"/>
    </source>
</evidence>
<dbReference type="Proteomes" id="UP000193942">
    <property type="component" value="Unassembled WGS sequence"/>
</dbReference>
<name>A0A1X3J0B3_ECOLX</name>
<evidence type="ECO:0000313" key="2">
    <source>
        <dbReference type="Proteomes" id="UP000193942"/>
    </source>
</evidence>
<dbReference type="AlphaFoldDB" id="A0A1X3J0B3"/>
<dbReference type="EMBL" id="ADIZ01000027">
    <property type="protein sequence ID" value="OSK93853.1"/>
    <property type="molecule type" value="Genomic_DNA"/>
</dbReference>
<organism evidence="1 2">
    <name type="scientific">Escherichia coli TA447</name>
    <dbReference type="NCBI Taxonomy" id="656447"/>
    <lineage>
        <taxon>Bacteria</taxon>
        <taxon>Pseudomonadati</taxon>
        <taxon>Pseudomonadota</taxon>
        <taxon>Gammaproteobacteria</taxon>
        <taxon>Enterobacterales</taxon>
        <taxon>Enterobacteriaceae</taxon>
        <taxon>Escherichia</taxon>
    </lineage>
</organism>
<comment type="caution">
    <text evidence="1">The sequence shown here is derived from an EMBL/GenBank/DDBJ whole genome shotgun (WGS) entry which is preliminary data.</text>
</comment>
<proteinExistence type="predicted"/>
<accession>A0A1X3J0B3</accession>
<protein>
    <submittedName>
        <fullName evidence="1">Uncharacterized protein</fullName>
    </submittedName>
</protein>
<reference evidence="1 2" key="1">
    <citation type="submission" date="2010-04" db="EMBL/GenBank/DDBJ databases">
        <title>The Genome Sequence of Escherichia coli TA447.</title>
        <authorList>
            <consortium name="The Broad Institute Genome Sequencing Platform"/>
            <consortium name="The Broad Institute Genome Sequencing Center for Infectious Disease"/>
            <person name="Feldgarden M."/>
            <person name="Gordon D.M."/>
            <person name="Johnson J.R."/>
            <person name="Johnston B.D."/>
            <person name="Young S."/>
            <person name="Zeng Q."/>
            <person name="Koehrsen M."/>
            <person name="Alvarado L."/>
            <person name="Berlin A.M."/>
            <person name="Borenstein D."/>
            <person name="Chapman S.B."/>
            <person name="Chen Z."/>
            <person name="Engels R."/>
            <person name="Freedman E."/>
            <person name="Gellesch M."/>
            <person name="Goldberg J."/>
            <person name="Griggs A."/>
            <person name="Gujja S."/>
            <person name="Heilman E.R."/>
            <person name="Heiman D.I."/>
            <person name="Hepburn T.A."/>
            <person name="Howarth C."/>
            <person name="Jen D."/>
            <person name="Larson L."/>
            <person name="Mehta T."/>
            <person name="Park D."/>
            <person name="Pearson M."/>
            <person name="Richards J."/>
            <person name="Roberts A."/>
            <person name="Saif S."/>
            <person name="Shea T.D."/>
            <person name="Shenoy N."/>
            <person name="Sisk P."/>
            <person name="Stolte C."/>
            <person name="Sykes S.N."/>
            <person name="Walk T."/>
            <person name="White J."/>
            <person name="Yandava C."/>
            <person name="Haas B."/>
            <person name="Henn M.R."/>
            <person name="Nusbaum C."/>
            <person name="Birren B."/>
        </authorList>
    </citation>
    <scope>NUCLEOTIDE SEQUENCE [LARGE SCALE GENOMIC DNA]</scope>
    <source>
        <strain evidence="1 2">TA447</strain>
    </source>
</reference>